<comment type="subcellular location">
    <subcellularLocation>
        <location evidence="1">Cell membrane</location>
        <topology evidence="1">Multi-pass membrane protein</topology>
    </subcellularLocation>
</comment>
<sequence>MATPRPASLVAATLPTSLGVSAASLLLPTAAGALDVPVTAVTALLSAYGWGMALAMPVTAAIATRRGMRAATLTGAAALVLGAGLVLAAPGLPLITAGRVVLAYGAGALTVAAMGAARDIPAPGRRQRVLSAVSAGIGLSGAVGPLLGALLADAWDWRPALALPVLSLPAVPFLLPGLARAPQRRARIRPDRRFFTASAAMLSLSTVYFALVYAVPQLLMAGTGLSRTAVGALLVVPGLLGAGASWGMAPVALRLGARRAALILGAVAASSAVAAATGPTALVLAGSAASAFASAAGMGVLVAAATEKLAPDSRPGGVGLFNFAFQLGSVAGPLLAALLGPALALVALLPLIALAVTKGARALAWPA</sequence>
<keyword evidence="3 6" id="KW-0812">Transmembrane</keyword>
<feature type="transmembrane region" description="Helical" evidence="6">
    <location>
        <begin position="260"/>
        <end position="277"/>
    </location>
</feature>
<protein>
    <recommendedName>
        <fullName evidence="8">Major facilitator superfamily (MFS) profile domain-containing protein</fullName>
    </recommendedName>
</protein>
<evidence type="ECO:0000256" key="7">
    <source>
        <dbReference type="SAM" id="SignalP"/>
    </source>
</evidence>
<keyword evidence="4 6" id="KW-1133">Transmembrane helix</keyword>
<keyword evidence="10" id="KW-1185">Reference proteome</keyword>
<accession>A0A9W6SHP9</accession>
<evidence type="ECO:0000313" key="10">
    <source>
        <dbReference type="Proteomes" id="UP001165079"/>
    </source>
</evidence>
<evidence type="ECO:0000256" key="4">
    <source>
        <dbReference type="ARBA" id="ARBA00022989"/>
    </source>
</evidence>
<dbReference type="Pfam" id="PF07690">
    <property type="entry name" value="MFS_1"/>
    <property type="match status" value="2"/>
</dbReference>
<dbReference type="Proteomes" id="UP001165079">
    <property type="component" value="Unassembled WGS sequence"/>
</dbReference>
<dbReference type="PANTHER" id="PTHR43124:SF3">
    <property type="entry name" value="CHLORAMPHENICOL EFFLUX PUMP RV0191"/>
    <property type="match status" value="1"/>
</dbReference>
<dbReference type="RefSeq" id="WP_285661337.1">
    <property type="nucleotide sequence ID" value="NZ_BSTX01000001.1"/>
</dbReference>
<evidence type="ECO:0000256" key="2">
    <source>
        <dbReference type="ARBA" id="ARBA00022475"/>
    </source>
</evidence>
<evidence type="ECO:0000256" key="6">
    <source>
        <dbReference type="SAM" id="Phobius"/>
    </source>
</evidence>
<dbReference type="EMBL" id="BSTX01000001">
    <property type="protein sequence ID" value="GLZ76152.1"/>
    <property type="molecule type" value="Genomic_DNA"/>
</dbReference>
<feature type="signal peptide" evidence="7">
    <location>
        <begin position="1"/>
        <end position="22"/>
    </location>
</feature>
<dbReference type="InterPro" id="IPR050189">
    <property type="entry name" value="MFS_Efflux_Transporters"/>
</dbReference>
<keyword evidence="7" id="KW-0732">Signal</keyword>
<proteinExistence type="predicted"/>
<dbReference type="InterPro" id="IPR020846">
    <property type="entry name" value="MFS_dom"/>
</dbReference>
<feature type="chain" id="PRO_5040769710" description="Major facilitator superfamily (MFS) profile domain-containing protein" evidence="7">
    <location>
        <begin position="23"/>
        <end position="367"/>
    </location>
</feature>
<feature type="transmembrane region" description="Helical" evidence="6">
    <location>
        <begin position="38"/>
        <end position="63"/>
    </location>
</feature>
<feature type="transmembrane region" description="Helical" evidence="6">
    <location>
        <begin position="228"/>
        <end position="248"/>
    </location>
</feature>
<evidence type="ECO:0000259" key="8">
    <source>
        <dbReference type="PROSITE" id="PS50850"/>
    </source>
</evidence>
<dbReference type="GO" id="GO:0022857">
    <property type="term" value="F:transmembrane transporter activity"/>
    <property type="evidence" value="ECO:0007669"/>
    <property type="project" value="InterPro"/>
</dbReference>
<feature type="transmembrane region" description="Helical" evidence="6">
    <location>
        <begin position="194"/>
        <end position="216"/>
    </location>
</feature>
<evidence type="ECO:0000313" key="9">
    <source>
        <dbReference type="EMBL" id="GLZ76152.1"/>
    </source>
</evidence>
<organism evidence="9 10">
    <name type="scientific">Actinorhabdospora filicis</name>
    <dbReference type="NCBI Taxonomy" id="1785913"/>
    <lineage>
        <taxon>Bacteria</taxon>
        <taxon>Bacillati</taxon>
        <taxon>Actinomycetota</taxon>
        <taxon>Actinomycetes</taxon>
        <taxon>Micromonosporales</taxon>
        <taxon>Micromonosporaceae</taxon>
        <taxon>Actinorhabdospora</taxon>
    </lineage>
</organism>
<feature type="transmembrane region" description="Helical" evidence="6">
    <location>
        <begin position="95"/>
        <end position="117"/>
    </location>
</feature>
<evidence type="ECO:0000256" key="3">
    <source>
        <dbReference type="ARBA" id="ARBA00022692"/>
    </source>
</evidence>
<gene>
    <name evidence="9" type="ORF">Afil01_09590</name>
</gene>
<feature type="transmembrane region" description="Helical" evidence="6">
    <location>
        <begin position="342"/>
        <end position="364"/>
    </location>
</feature>
<dbReference type="PROSITE" id="PS50850">
    <property type="entry name" value="MFS"/>
    <property type="match status" value="1"/>
</dbReference>
<feature type="transmembrane region" description="Helical" evidence="6">
    <location>
        <begin position="161"/>
        <end position="182"/>
    </location>
</feature>
<feature type="domain" description="Major facilitator superfamily (MFS) profile" evidence="8">
    <location>
        <begin position="1"/>
        <end position="365"/>
    </location>
</feature>
<comment type="caution">
    <text evidence="9">The sequence shown here is derived from an EMBL/GenBank/DDBJ whole genome shotgun (WGS) entry which is preliminary data.</text>
</comment>
<name>A0A9W6SHP9_9ACTN</name>
<dbReference type="GO" id="GO:0005886">
    <property type="term" value="C:plasma membrane"/>
    <property type="evidence" value="ECO:0007669"/>
    <property type="project" value="UniProtKB-SubCell"/>
</dbReference>
<reference evidence="9" key="1">
    <citation type="submission" date="2023-03" db="EMBL/GenBank/DDBJ databases">
        <title>Actinorhabdospora filicis NBRC 111898.</title>
        <authorList>
            <person name="Ichikawa N."/>
            <person name="Sato H."/>
            <person name="Tonouchi N."/>
        </authorList>
    </citation>
    <scope>NUCLEOTIDE SEQUENCE</scope>
    <source>
        <strain evidence="9">NBRC 111898</strain>
    </source>
</reference>
<keyword evidence="2" id="KW-1003">Cell membrane</keyword>
<evidence type="ECO:0000256" key="1">
    <source>
        <dbReference type="ARBA" id="ARBA00004651"/>
    </source>
</evidence>
<feature type="transmembrane region" description="Helical" evidence="6">
    <location>
        <begin position="129"/>
        <end position="155"/>
    </location>
</feature>
<feature type="transmembrane region" description="Helical" evidence="6">
    <location>
        <begin position="70"/>
        <end position="89"/>
    </location>
</feature>
<dbReference type="PANTHER" id="PTHR43124">
    <property type="entry name" value="PURINE EFFLUX PUMP PBUE"/>
    <property type="match status" value="1"/>
</dbReference>
<keyword evidence="5 6" id="KW-0472">Membrane</keyword>
<dbReference type="SUPFAM" id="SSF103473">
    <property type="entry name" value="MFS general substrate transporter"/>
    <property type="match status" value="1"/>
</dbReference>
<dbReference type="Gene3D" id="1.20.1250.20">
    <property type="entry name" value="MFS general substrate transporter like domains"/>
    <property type="match status" value="1"/>
</dbReference>
<dbReference type="InterPro" id="IPR011701">
    <property type="entry name" value="MFS"/>
</dbReference>
<evidence type="ECO:0000256" key="5">
    <source>
        <dbReference type="ARBA" id="ARBA00023136"/>
    </source>
</evidence>
<dbReference type="AlphaFoldDB" id="A0A9W6SHP9"/>
<dbReference type="InterPro" id="IPR036259">
    <property type="entry name" value="MFS_trans_sf"/>
</dbReference>